<reference evidence="1" key="2">
    <citation type="journal article" date="2015" name="Fish Shellfish Immunol.">
        <title>Early steps in the European eel (Anguilla anguilla)-Vibrio vulnificus interaction in the gills: Role of the RtxA13 toxin.</title>
        <authorList>
            <person name="Callol A."/>
            <person name="Pajuelo D."/>
            <person name="Ebbesson L."/>
            <person name="Teles M."/>
            <person name="MacKenzie S."/>
            <person name="Amaro C."/>
        </authorList>
    </citation>
    <scope>NUCLEOTIDE SEQUENCE</scope>
</reference>
<dbReference type="EMBL" id="GBXM01005088">
    <property type="protein sequence ID" value="JAI03490.1"/>
    <property type="molecule type" value="Transcribed_RNA"/>
</dbReference>
<sequence>MSLARPRHAPVTWVVKRNQDGVSEQWALSSQNTHG</sequence>
<organism evidence="1">
    <name type="scientific">Anguilla anguilla</name>
    <name type="common">European freshwater eel</name>
    <name type="synonym">Muraena anguilla</name>
    <dbReference type="NCBI Taxonomy" id="7936"/>
    <lineage>
        <taxon>Eukaryota</taxon>
        <taxon>Metazoa</taxon>
        <taxon>Chordata</taxon>
        <taxon>Craniata</taxon>
        <taxon>Vertebrata</taxon>
        <taxon>Euteleostomi</taxon>
        <taxon>Actinopterygii</taxon>
        <taxon>Neopterygii</taxon>
        <taxon>Teleostei</taxon>
        <taxon>Anguilliformes</taxon>
        <taxon>Anguillidae</taxon>
        <taxon>Anguilla</taxon>
    </lineage>
</organism>
<dbReference type="AlphaFoldDB" id="A0A0E9XLF0"/>
<accession>A0A0E9XLF0</accession>
<name>A0A0E9XLF0_ANGAN</name>
<proteinExistence type="predicted"/>
<protein>
    <submittedName>
        <fullName evidence="1">Uncharacterized protein</fullName>
    </submittedName>
</protein>
<reference evidence="1" key="1">
    <citation type="submission" date="2014-11" db="EMBL/GenBank/DDBJ databases">
        <authorList>
            <person name="Amaro Gonzalez C."/>
        </authorList>
    </citation>
    <scope>NUCLEOTIDE SEQUENCE</scope>
</reference>
<evidence type="ECO:0000313" key="1">
    <source>
        <dbReference type="EMBL" id="JAI03490.1"/>
    </source>
</evidence>